<reference evidence="2" key="1">
    <citation type="submission" date="2023-03" db="EMBL/GenBank/DDBJ databases">
        <title>Actinorhabdospora filicis NBRC 111898.</title>
        <authorList>
            <person name="Ichikawa N."/>
            <person name="Sato H."/>
            <person name="Tonouchi N."/>
        </authorList>
    </citation>
    <scope>NUCLEOTIDE SEQUENCE</scope>
    <source>
        <strain evidence="2">NBRC 111898</strain>
    </source>
</reference>
<evidence type="ECO:0000313" key="3">
    <source>
        <dbReference type="Proteomes" id="UP001165079"/>
    </source>
</evidence>
<comment type="caution">
    <text evidence="2">The sequence shown here is derived from an EMBL/GenBank/DDBJ whole genome shotgun (WGS) entry which is preliminary data.</text>
</comment>
<organism evidence="2 3">
    <name type="scientific">Actinorhabdospora filicis</name>
    <dbReference type="NCBI Taxonomy" id="1785913"/>
    <lineage>
        <taxon>Bacteria</taxon>
        <taxon>Bacillati</taxon>
        <taxon>Actinomycetota</taxon>
        <taxon>Actinomycetes</taxon>
        <taxon>Micromonosporales</taxon>
        <taxon>Micromonosporaceae</taxon>
        <taxon>Actinorhabdospora</taxon>
    </lineage>
</organism>
<feature type="compositionally biased region" description="Basic and acidic residues" evidence="1">
    <location>
        <begin position="1"/>
        <end position="17"/>
    </location>
</feature>
<evidence type="ECO:0000256" key="1">
    <source>
        <dbReference type="SAM" id="MobiDB-lite"/>
    </source>
</evidence>
<sequence length="1103" mass="117194">MDAGERMRDIQRAEHEPQPAASHHAEVVPVAHGLLRLQRAAGNAAVAALMGGGRRPRPVLAQRLVAQVGLDAAHDKIETLNVIGRPPKTHGDSMGDHTTANIAQVTALRKAVIGKTPAEARAAVLTLVAATEALPGHARAPQLPRAAAGAHPEHGDRFDAARARGAALAAELAGAAGGRLVTVLQSLITAFMDYRELVPLTTLNIGQISKAIAGKGKGEAAYHAMLSAPIATAPPAQLQEGVLGLWDVEGTALFATEADADVASWVAPGADLADRTSPIIAQHLASIETAYPGVIARAWGDVATATIALNAALAPIVAEKKAKNVAFYNGRIVALFAQVEQKQQTAGVETGRRREKLLKEIATINGDIVRLSGFVVANGGVAYVKGDPIPPQAPNPNPPKRKHDAIDREEIDRPGTAAALVLAADETVTEVLLEGRPPNHLPGTSMGAHSTAWIVHQDIVRAALLGKKVGEAVDELPAMGRRIDEMVTRLKVFKTVRDPDRPKLEPQMDTLVTAAKAAPATARPLYAQDGVTKALSHVNMTPGVAFEAGNTDYRNEATHRAVLRTHERVGGTDEADLRKSIMKLLDMNPVPGRAARLVLLDYHMKLIESAYPRGYADSKLGAKGWTPAGRLALWVKAAADDLARSGPVLRVFAGLRRADFAPSCTALPATYNTGTRPEDRLAMNTELQKCSRHRLAPTRPTGHTLEGLEQPARRDRPGRLGAQVPLLLRHLDQGLQQCHRQLGVDGAEVGEHQRLRLVPGRGLRVLTIDVVAELPVHQVGVLGAAGFDVLRVEVLVAQAEHVPRLVAEDVGAVGGVAVLLEQGRAARADVAAFGPGRIGIRPGGHDDRPQRADVRRGRRLAGAVGDDHLRLRQQSLPPVVVAVEHEGRLVPGVLDLVAERLPEHVLPGLGPAHLVPHGLRARDGARVLALGDRERQVGDLPAGPVEDGVLADAVPELEVHREQRGQRARGRRVVDVEAADAGGGLVVLLQQVPLCQEPLQLGAGGDEGGQVAVVGRGERRYRRRPEGRARRPARRDRPGYRRSGGCGRGGLVEGRSRVLPGDAVGFEPVRALERLHRLLGARPELPVGAHAQAPLELGDLRTA</sequence>
<keyword evidence="3" id="KW-1185">Reference proteome</keyword>
<accession>A0A9W6SRA0</accession>
<protein>
    <submittedName>
        <fullName evidence="2">Uncharacterized protein</fullName>
    </submittedName>
</protein>
<evidence type="ECO:0000313" key="2">
    <source>
        <dbReference type="EMBL" id="GLZ81479.1"/>
    </source>
</evidence>
<gene>
    <name evidence="2" type="ORF">Afil01_62860</name>
</gene>
<feature type="region of interest" description="Disordered" evidence="1">
    <location>
        <begin position="1005"/>
        <end position="1048"/>
    </location>
</feature>
<proteinExistence type="predicted"/>
<dbReference type="AlphaFoldDB" id="A0A9W6SRA0"/>
<feature type="region of interest" description="Disordered" evidence="1">
    <location>
        <begin position="1"/>
        <end position="24"/>
    </location>
</feature>
<dbReference type="Proteomes" id="UP001165079">
    <property type="component" value="Unassembled WGS sequence"/>
</dbReference>
<dbReference type="EMBL" id="BSTX01000006">
    <property type="protein sequence ID" value="GLZ81479.1"/>
    <property type="molecule type" value="Genomic_DNA"/>
</dbReference>
<name>A0A9W6SRA0_9ACTN</name>
<feature type="compositionally biased region" description="Basic and acidic residues" evidence="1">
    <location>
        <begin position="1024"/>
        <end position="1039"/>
    </location>
</feature>